<organism evidence="1 2">
    <name type="scientific">Vaccinium darrowii</name>
    <dbReference type="NCBI Taxonomy" id="229202"/>
    <lineage>
        <taxon>Eukaryota</taxon>
        <taxon>Viridiplantae</taxon>
        <taxon>Streptophyta</taxon>
        <taxon>Embryophyta</taxon>
        <taxon>Tracheophyta</taxon>
        <taxon>Spermatophyta</taxon>
        <taxon>Magnoliopsida</taxon>
        <taxon>eudicotyledons</taxon>
        <taxon>Gunneridae</taxon>
        <taxon>Pentapetalae</taxon>
        <taxon>asterids</taxon>
        <taxon>Ericales</taxon>
        <taxon>Ericaceae</taxon>
        <taxon>Vaccinioideae</taxon>
        <taxon>Vaccinieae</taxon>
        <taxon>Vaccinium</taxon>
    </lineage>
</organism>
<proteinExistence type="predicted"/>
<reference evidence="1 2" key="1">
    <citation type="journal article" date="2021" name="Hortic Res">
        <title>High-quality reference genome and annotation aids understanding of berry development for evergreen blueberry (Vaccinium darrowii).</title>
        <authorList>
            <person name="Yu J."/>
            <person name="Hulse-Kemp A.M."/>
            <person name="Babiker E."/>
            <person name="Staton M."/>
        </authorList>
    </citation>
    <scope>NUCLEOTIDE SEQUENCE [LARGE SCALE GENOMIC DNA]</scope>
    <source>
        <strain evidence="2">cv. NJ 8807/NJ 8810</strain>
        <tissue evidence="1">Young leaf</tissue>
    </source>
</reference>
<dbReference type="Proteomes" id="UP000828048">
    <property type="component" value="Chromosome 7"/>
</dbReference>
<dbReference type="EMBL" id="CM037157">
    <property type="protein sequence ID" value="KAH7848353.1"/>
    <property type="molecule type" value="Genomic_DNA"/>
</dbReference>
<name>A0ACB7Y4C6_9ERIC</name>
<keyword evidence="2" id="KW-1185">Reference proteome</keyword>
<evidence type="ECO:0000313" key="1">
    <source>
        <dbReference type="EMBL" id="KAH7848353.1"/>
    </source>
</evidence>
<sequence>MGASEHVVVERDNDDVERQEGGNQNEDQTEEEEEEVEVVRDELERGEVKVGNNPPDQFHMSRMQRLSATNPLRLVINGATRVPTVSPAQPRATPSPAQPRATPSSAQPPLSTPTPQQSLTNLNSRAYTNRISLFLFLLHLLLACGLVCFLVFKGIQGLLEAGSTRKKEKNVLEFFLPQVEAASLLSITLAFLWQKTLRVWPKFMVHFILWSSFLMSLSAGILLICFQKPATDGVGVLFIAFAIGNGLYACWVTQRIGFCCKVLIKSLEPVSKFPDLNQPTYWMLGVGFLWMSMWILAVVGSLNFYLPPLIIIALVLSLAWTAEVMRNVANITVSRVIALYYLRGMQSNTQFCFQRALSKNLGSACLGSLFVPAIEALRIVARGLNLLEGEDEFMFSCAHCCLKVMETIFRYGNGWAYVQIAAYGKGFVKASQDTWELFKKREVEAIVDSDMTSAICFLTGVCSGSMCVIVVAAWTARVHQNFTATISLLAFFIGYLMTRIAMALPHACVSCYYVCYAENPDNRLFDKTIPDRLNLIKSERDAVVPTPRVPRRFTS</sequence>
<evidence type="ECO:0000313" key="2">
    <source>
        <dbReference type="Proteomes" id="UP000828048"/>
    </source>
</evidence>
<comment type="caution">
    <text evidence="1">The sequence shown here is derived from an EMBL/GenBank/DDBJ whole genome shotgun (WGS) entry which is preliminary data.</text>
</comment>
<accession>A0ACB7Y4C6</accession>
<gene>
    <name evidence="1" type="ORF">Vadar_001807</name>
</gene>
<protein>
    <submittedName>
        <fullName evidence="1">Uncharacterized protein</fullName>
    </submittedName>
</protein>